<dbReference type="PANTHER" id="PTHR38081">
    <property type="entry name" value="WAP DOMAIN-CONTAINING PROTEIN"/>
    <property type="match status" value="1"/>
</dbReference>
<dbReference type="Proteomes" id="UP001530400">
    <property type="component" value="Unassembled WGS sequence"/>
</dbReference>
<evidence type="ECO:0000313" key="2">
    <source>
        <dbReference type="EMBL" id="KAL3773652.1"/>
    </source>
</evidence>
<proteinExistence type="predicted"/>
<accession>A0ABD3NCG6</accession>
<dbReference type="EMBL" id="JALLPJ020001225">
    <property type="protein sequence ID" value="KAL3773652.1"/>
    <property type="molecule type" value="Genomic_DNA"/>
</dbReference>
<protein>
    <submittedName>
        <fullName evidence="2">Uncharacterized protein</fullName>
    </submittedName>
</protein>
<comment type="caution">
    <text evidence="2">The sequence shown here is derived from an EMBL/GenBank/DDBJ whole genome shotgun (WGS) entry which is preliminary data.</text>
</comment>
<feature type="region of interest" description="Disordered" evidence="1">
    <location>
        <begin position="152"/>
        <end position="216"/>
    </location>
</feature>
<dbReference type="AlphaFoldDB" id="A0ABD3NCG6"/>
<evidence type="ECO:0000256" key="1">
    <source>
        <dbReference type="SAM" id="MobiDB-lite"/>
    </source>
</evidence>
<dbReference type="PANTHER" id="PTHR38081:SF1">
    <property type="entry name" value="WAP DOMAIN-CONTAINING PROTEIN"/>
    <property type="match status" value="1"/>
</dbReference>
<keyword evidence="3" id="KW-1185">Reference proteome</keyword>
<evidence type="ECO:0000313" key="3">
    <source>
        <dbReference type="Proteomes" id="UP001530400"/>
    </source>
</evidence>
<reference evidence="2 3" key="1">
    <citation type="submission" date="2024-10" db="EMBL/GenBank/DDBJ databases">
        <title>Updated reference genomes for cyclostephanoid diatoms.</title>
        <authorList>
            <person name="Roberts W.R."/>
            <person name="Alverson A.J."/>
        </authorList>
    </citation>
    <scope>NUCLEOTIDE SEQUENCE [LARGE SCALE GENOMIC DNA]</scope>
    <source>
        <strain evidence="2 3">AJA010-31</strain>
    </source>
</reference>
<gene>
    <name evidence="2" type="ORF">ACHAWO_007719</name>
</gene>
<sequence length="668" mass="72202">MLHRSAVAAISIWASYTPAVQSDLIANPSTGTFILSQESINTYPAAGRLTITSDIPVNIQRYADVDASIVDGRQPVSGANVQVVVTSDCDSPEFVPSVAFDSVTGTLDISGLDEASDASYLDPTWYQALWSYRSYWADISYTTDATSTVLSVGNESDSEEGDAAVTGSTAKADPTSAITTTVALSEEGEVASDDTPQQDEPAGDEAAAKESDGSPSATFRRSFLHQTITTFVVLYATNLIFLGVARNALFGFGKVAVAAISVSALFTKNYQKNNRVQTNIPRKLQTCNYNVDILIDGCYNSLLINAPAARIIETEMVNFTSTANVNDTSTTDYSAVLQFPISANNTELQPNTTVPNLECFIIAEGRPFIDSTGKNLQASSIVEGIDSSWLGCLTEEETKVNTNFGNETESIEMQILGEEWTRRALAEHASVASFSAFSIALMTNQAPSILVEDALKAALDEVRHAKVSFGIVSLLTGTEIAPGPLPASSLDLKHDLTDLALAVAKEGCVDETLSTFSAALEANEIHDAIESNTDKTKYSDVDRNTLVLMRDELRKIAAEESTHSALAWRTLNWICSVDSNACNAVHSEVFDRDHLEMRINQVISNKHSEVLQMIHNEWEQVFVSHKTKLGMHFNDEESVCGAAYVEDAVLNDKSKISTIAARIKGIMS</sequence>
<name>A0ABD3NCG6_9STRA</name>
<organism evidence="2 3">
    <name type="scientific">Cyclotella atomus</name>
    <dbReference type="NCBI Taxonomy" id="382360"/>
    <lineage>
        <taxon>Eukaryota</taxon>
        <taxon>Sar</taxon>
        <taxon>Stramenopiles</taxon>
        <taxon>Ochrophyta</taxon>
        <taxon>Bacillariophyta</taxon>
        <taxon>Coscinodiscophyceae</taxon>
        <taxon>Thalassiosirophycidae</taxon>
        <taxon>Stephanodiscales</taxon>
        <taxon>Stephanodiscaceae</taxon>
        <taxon>Cyclotella</taxon>
    </lineage>
</organism>